<proteinExistence type="predicted"/>
<sequence>MKEMNKKVIGFIMTGLMAVGVGMAAQQPVQAKSTIKSVWQDNEPQLKYYTASKKNAYIWNTNFTRRIHNLKNYPNTTWYVNQQVIYNHKVYYRLSNFSGTAQGYTWRGNVAPYLLKPMTSFKSNEDYLKYLNTDKSQKVARAILKLMPNAEVDYKLSYAAAKTQYEKLSKIKGYTSVIPLSNLEMKFKGAGYTYTNSIRQQIQTNAPTALAKAGRVKNILDHNGYNAEKLNSLFKQGYKLGIYISDVNAYSAGKYGYPTTVDLSHKDGTDMDTLVLAK</sequence>
<name>A0A0R2CQ84_9LACO</name>
<keyword evidence="1" id="KW-0378">Hydrolase</keyword>
<protein>
    <submittedName>
        <fullName evidence="1">D-alanyl-D-alanine carboxypeptidase</fullName>
    </submittedName>
</protein>
<dbReference type="AlphaFoldDB" id="A0A0R2CQ84"/>
<dbReference type="EMBL" id="AYZR01000008">
    <property type="protein sequence ID" value="KRM93477.1"/>
    <property type="molecule type" value="Genomic_DNA"/>
</dbReference>
<evidence type="ECO:0000313" key="1">
    <source>
        <dbReference type="EMBL" id="KRM93477.1"/>
    </source>
</evidence>
<reference evidence="1 2" key="1">
    <citation type="journal article" date="2015" name="Genome Announc.">
        <title>Expanding the biotechnology potential of lactobacilli through comparative genomics of 213 strains and associated genera.</title>
        <authorList>
            <person name="Sun Z."/>
            <person name="Harris H.M."/>
            <person name="McCann A."/>
            <person name="Guo C."/>
            <person name="Argimon S."/>
            <person name="Zhang W."/>
            <person name="Yang X."/>
            <person name="Jeffery I.B."/>
            <person name="Cooney J.C."/>
            <person name="Kagawa T.F."/>
            <person name="Liu W."/>
            <person name="Song Y."/>
            <person name="Salvetti E."/>
            <person name="Wrobel A."/>
            <person name="Rasinkangas P."/>
            <person name="Parkhill J."/>
            <person name="Rea M.C."/>
            <person name="O'Sullivan O."/>
            <person name="Ritari J."/>
            <person name="Douillard F.P."/>
            <person name="Paul Ross R."/>
            <person name="Yang R."/>
            <person name="Briner A.E."/>
            <person name="Felis G.E."/>
            <person name="de Vos W.M."/>
            <person name="Barrangou R."/>
            <person name="Klaenhammer T.R."/>
            <person name="Caufield P.W."/>
            <person name="Cui Y."/>
            <person name="Zhang H."/>
            <person name="O'Toole P.W."/>
        </authorList>
    </citation>
    <scope>NUCLEOTIDE SEQUENCE [LARGE SCALE GENOMIC DNA]</scope>
    <source>
        <strain evidence="1 2">DSM 24302</strain>
    </source>
</reference>
<dbReference type="PATRIC" id="fig|1423802.4.peg.191"/>
<comment type="caution">
    <text evidence="1">The sequence shown here is derived from an EMBL/GenBank/DDBJ whole genome shotgun (WGS) entry which is preliminary data.</text>
</comment>
<dbReference type="Proteomes" id="UP000051256">
    <property type="component" value="Unassembled WGS sequence"/>
</dbReference>
<keyword evidence="1" id="KW-0121">Carboxypeptidase</keyword>
<accession>A0A0R2CQ84</accession>
<organism evidence="1 2">
    <name type="scientific">Lentilactobacillus senioris DSM 24302 = JCM 17472</name>
    <dbReference type="NCBI Taxonomy" id="1423802"/>
    <lineage>
        <taxon>Bacteria</taxon>
        <taxon>Bacillati</taxon>
        <taxon>Bacillota</taxon>
        <taxon>Bacilli</taxon>
        <taxon>Lactobacillales</taxon>
        <taxon>Lactobacillaceae</taxon>
        <taxon>Lentilactobacillus</taxon>
    </lineage>
</organism>
<dbReference type="GO" id="GO:0004180">
    <property type="term" value="F:carboxypeptidase activity"/>
    <property type="evidence" value="ECO:0007669"/>
    <property type="project" value="UniProtKB-KW"/>
</dbReference>
<evidence type="ECO:0000313" key="2">
    <source>
        <dbReference type="Proteomes" id="UP000051256"/>
    </source>
</evidence>
<gene>
    <name evidence="1" type="ORF">FC56_GL000189</name>
</gene>
<keyword evidence="2" id="KW-1185">Reference proteome</keyword>
<keyword evidence="1" id="KW-0645">Protease</keyword>